<keyword evidence="1" id="KW-0472">Membrane</keyword>
<dbReference type="EMBL" id="CAUJNA010003635">
    <property type="protein sequence ID" value="CAJ1406519.1"/>
    <property type="molecule type" value="Genomic_DNA"/>
</dbReference>
<protein>
    <recommendedName>
        <fullName evidence="4">P-loop containing nucleoside triphosphate hydrolase protein</fullName>
    </recommendedName>
</protein>
<feature type="transmembrane region" description="Helical" evidence="1">
    <location>
        <begin position="227"/>
        <end position="254"/>
    </location>
</feature>
<dbReference type="PANTHER" id="PTHR36978">
    <property type="entry name" value="P-LOOP CONTAINING NUCLEOTIDE TRIPHOSPHATE HYDROLASE"/>
    <property type="match status" value="1"/>
</dbReference>
<dbReference type="Proteomes" id="UP001178507">
    <property type="component" value="Unassembled WGS sequence"/>
</dbReference>
<evidence type="ECO:0000313" key="2">
    <source>
        <dbReference type="EMBL" id="CAJ1406519.1"/>
    </source>
</evidence>
<dbReference type="InterPro" id="IPR040632">
    <property type="entry name" value="Sulfotransfer_4"/>
</dbReference>
<dbReference type="SUPFAM" id="SSF52540">
    <property type="entry name" value="P-loop containing nucleoside triphosphate hydrolases"/>
    <property type="match status" value="1"/>
</dbReference>
<reference evidence="2" key="1">
    <citation type="submission" date="2023-08" db="EMBL/GenBank/DDBJ databases">
        <authorList>
            <person name="Chen Y."/>
            <person name="Shah S."/>
            <person name="Dougan E. K."/>
            <person name="Thang M."/>
            <person name="Chan C."/>
        </authorList>
    </citation>
    <scope>NUCLEOTIDE SEQUENCE</scope>
</reference>
<dbReference type="InterPro" id="IPR027417">
    <property type="entry name" value="P-loop_NTPase"/>
</dbReference>
<keyword evidence="1" id="KW-1133">Transmembrane helix</keyword>
<name>A0AA36NH71_9DINO</name>
<dbReference type="Gene3D" id="3.40.50.300">
    <property type="entry name" value="P-loop containing nucleotide triphosphate hydrolases"/>
    <property type="match status" value="1"/>
</dbReference>
<keyword evidence="3" id="KW-1185">Reference proteome</keyword>
<proteinExistence type="predicted"/>
<evidence type="ECO:0000313" key="3">
    <source>
        <dbReference type="Proteomes" id="UP001178507"/>
    </source>
</evidence>
<organism evidence="2 3">
    <name type="scientific">Effrenium voratum</name>
    <dbReference type="NCBI Taxonomy" id="2562239"/>
    <lineage>
        <taxon>Eukaryota</taxon>
        <taxon>Sar</taxon>
        <taxon>Alveolata</taxon>
        <taxon>Dinophyceae</taxon>
        <taxon>Suessiales</taxon>
        <taxon>Symbiodiniaceae</taxon>
        <taxon>Effrenium</taxon>
    </lineage>
</organism>
<accession>A0AA36NH71</accession>
<evidence type="ECO:0000256" key="1">
    <source>
        <dbReference type="SAM" id="Phobius"/>
    </source>
</evidence>
<dbReference type="Pfam" id="PF17784">
    <property type="entry name" value="Sulfotransfer_4"/>
    <property type="match status" value="1"/>
</dbReference>
<dbReference type="PANTHER" id="PTHR36978:SF4">
    <property type="entry name" value="P-LOOP CONTAINING NUCLEOSIDE TRIPHOSPHATE HYDROLASE PROTEIN"/>
    <property type="match status" value="1"/>
</dbReference>
<keyword evidence="1" id="KW-0812">Transmembrane</keyword>
<dbReference type="AlphaFoldDB" id="A0AA36NH71"/>
<sequence length="263" mass="30120">MASESTAWVTAKPTLKVIGAGWGRTGTNSAKLALEKLLNGPCYHMFECAKRPDFQKWIDAYNGKPDFDAIFRHPDGGSYVATVDYPACGMYKELMEAYPDAKVLLTVRDPEQWYDSVIDTIWSWRCGEQNWSVRIFANGRRFQRQARLFHERTMLPKVKRTDREGSIRSFKAWVERVKSSVPPERLLVFDVKEGWEPLCKFLDLPVPEEPFPKVNDRESLKKDMNKVLVFCYTANFLALLLGLACAVGCAYGLFSLLKMLIDQ</sequence>
<gene>
    <name evidence="2" type="ORF">EVOR1521_LOCUS28462</name>
</gene>
<comment type="caution">
    <text evidence="2">The sequence shown here is derived from an EMBL/GenBank/DDBJ whole genome shotgun (WGS) entry which is preliminary data.</text>
</comment>
<evidence type="ECO:0008006" key="4">
    <source>
        <dbReference type="Google" id="ProtNLM"/>
    </source>
</evidence>